<feature type="domain" description="Acyl-CoA dehydrogenase/oxidase N-terminal" evidence="7">
    <location>
        <begin position="6"/>
        <end position="118"/>
    </location>
</feature>
<dbReference type="GO" id="GO:0003995">
    <property type="term" value="F:acyl-CoA dehydrogenase activity"/>
    <property type="evidence" value="ECO:0007669"/>
    <property type="project" value="TreeGrafter"/>
</dbReference>
<comment type="similarity">
    <text evidence="2">Belongs to the acyl-CoA dehydrogenase family.</text>
</comment>
<dbReference type="Gene3D" id="1.10.540.10">
    <property type="entry name" value="Acyl-CoA dehydrogenase/oxidase, N-terminal domain"/>
    <property type="match status" value="1"/>
</dbReference>
<dbReference type="GO" id="GO:0050660">
    <property type="term" value="F:flavin adenine dinucleotide binding"/>
    <property type="evidence" value="ECO:0007669"/>
    <property type="project" value="InterPro"/>
</dbReference>
<dbReference type="AlphaFoldDB" id="A0A972VXT5"/>
<dbReference type="InterPro" id="IPR009075">
    <property type="entry name" value="AcylCo_DH/oxidase_C"/>
</dbReference>
<dbReference type="InterPro" id="IPR009100">
    <property type="entry name" value="AcylCoA_DH/oxidase_NM_dom_sf"/>
</dbReference>
<dbReference type="Pfam" id="PF00441">
    <property type="entry name" value="Acyl-CoA_dh_1"/>
    <property type="match status" value="1"/>
</dbReference>
<dbReference type="PANTHER" id="PTHR43884:SF20">
    <property type="entry name" value="ACYL-COA DEHYDROGENASE FADE28"/>
    <property type="match status" value="1"/>
</dbReference>
<accession>A0A972VXT5</accession>
<dbReference type="InterPro" id="IPR036250">
    <property type="entry name" value="AcylCo_DH-like_C"/>
</dbReference>
<dbReference type="Proteomes" id="UP000754644">
    <property type="component" value="Unassembled WGS sequence"/>
</dbReference>
<comment type="caution">
    <text evidence="8">The sequence shown here is derived from an EMBL/GenBank/DDBJ whole genome shotgun (WGS) entry which is preliminary data.</text>
</comment>
<gene>
    <name evidence="8" type="ORF">HQ497_12945</name>
</gene>
<evidence type="ECO:0000256" key="2">
    <source>
        <dbReference type="ARBA" id="ARBA00009347"/>
    </source>
</evidence>
<keyword evidence="5" id="KW-0560">Oxidoreductase</keyword>
<evidence type="ECO:0000256" key="3">
    <source>
        <dbReference type="ARBA" id="ARBA00022630"/>
    </source>
</evidence>
<keyword evidence="4" id="KW-0274">FAD</keyword>
<evidence type="ECO:0000259" key="6">
    <source>
        <dbReference type="Pfam" id="PF00441"/>
    </source>
</evidence>
<dbReference type="PANTHER" id="PTHR43884">
    <property type="entry name" value="ACYL-COA DEHYDROGENASE"/>
    <property type="match status" value="1"/>
</dbReference>
<dbReference type="Pfam" id="PF02771">
    <property type="entry name" value="Acyl-CoA_dh_N"/>
    <property type="match status" value="1"/>
</dbReference>
<keyword evidence="3" id="KW-0285">Flavoprotein</keyword>
<comment type="cofactor">
    <cofactor evidence="1">
        <name>FAD</name>
        <dbReference type="ChEBI" id="CHEBI:57692"/>
    </cofactor>
</comment>
<dbReference type="Gene3D" id="2.40.110.10">
    <property type="entry name" value="Butyryl-CoA Dehydrogenase, subunit A, domain 2"/>
    <property type="match status" value="1"/>
</dbReference>
<dbReference type="SUPFAM" id="SSF47203">
    <property type="entry name" value="Acyl-CoA dehydrogenase C-terminal domain-like"/>
    <property type="match status" value="1"/>
</dbReference>
<evidence type="ECO:0000313" key="8">
    <source>
        <dbReference type="EMBL" id="NQV66260.1"/>
    </source>
</evidence>
<dbReference type="CDD" id="cd00567">
    <property type="entry name" value="ACAD"/>
    <property type="match status" value="1"/>
</dbReference>
<dbReference type="InterPro" id="IPR013786">
    <property type="entry name" value="AcylCoA_DH/ox_N"/>
</dbReference>
<name>A0A972VXT5_9GAMM</name>
<protein>
    <submittedName>
        <fullName evidence="8">Acyl-CoA/acyl-ACP dehydrogenase</fullName>
    </submittedName>
</protein>
<dbReference type="SUPFAM" id="SSF56645">
    <property type="entry name" value="Acyl-CoA dehydrogenase NM domain-like"/>
    <property type="match status" value="1"/>
</dbReference>
<reference evidence="8" key="1">
    <citation type="submission" date="2020-05" db="EMBL/GenBank/DDBJ databases">
        <title>Sulfur intermediates as new biogeochemical hubs in an aquatic model microbial ecosystem.</title>
        <authorList>
            <person name="Vigneron A."/>
        </authorList>
    </citation>
    <scope>NUCLEOTIDE SEQUENCE</scope>
    <source>
        <strain evidence="8">Bin.250</strain>
    </source>
</reference>
<dbReference type="InterPro" id="IPR046373">
    <property type="entry name" value="Acyl-CoA_Oxase/DH_mid-dom_sf"/>
</dbReference>
<evidence type="ECO:0000259" key="7">
    <source>
        <dbReference type="Pfam" id="PF02771"/>
    </source>
</evidence>
<evidence type="ECO:0000256" key="4">
    <source>
        <dbReference type="ARBA" id="ARBA00022827"/>
    </source>
</evidence>
<evidence type="ECO:0000256" key="1">
    <source>
        <dbReference type="ARBA" id="ARBA00001974"/>
    </source>
</evidence>
<dbReference type="Gene3D" id="1.20.140.10">
    <property type="entry name" value="Butyryl-CoA Dehydrogenase, subunit A, domain 3"/>
    <property type="match status" value="1"/>
</dbReference>
<proteinExistence type="inferred from homology"/>
<evidence type="ECO:0000256" key="5">
    <source>
        <dbReference type="ARBA" id="ARBA00023002"/>
    </source>
</evidence>
<feature type="domain" description="Acyl-CoA dehydrogenase/oxidase C-terminal" evidence="6">
    <location>
        <begin position="217"/>
        <end position="354"/>
    </location>
</feature>
<sequence>MNFEFSEEQNLLREQTRGFLKDFCSPKVVRASLEANAPFNAELWRKVAEMGWTSTVIPEEYDGLGLSYLELSVIADELGRAMAPLPFSSSVYLATEAILAQGSKAQKEAWLPRLASGELIATFAMAETHGQVSPKNLTTTVTGDKIHGTKTPVHDGDYADLAIVVTQSSKGDGASWYLVDLNQSEIQRAQVRTLDPSRSHAQIDFNGASAELMGTDGGGWAATQNLLNRAAVLFAWEQVGGSDAALEMAKEYALGRYAFGRPIASYQAIKHKLAEMYVRNTLARSNCYYGAWALNTNASELPIAAATARVSAIQAYYFASKENIQTHGGMGFTWEFDCQFHYRRSKILAVNVGSERQWQDKLITAIEQTSAA</sequence>
<dbReference type="EMBL" id="JABMOJ010000491">
    <property type="protein sequence ID" value="NQV66260.1"/>
    <property type="molecule type" value="Genomic_DNA"/>
</dbReference>
<organism evidence="8 9">
    <name type="scientific">SAR86 cluster bacterium</name>
    <dbReference type="NCBI Taxonomy" id="2030880"/>
    <lineage>
        <taxon>Bacteria</taxon>
        <taxon>Pseudomonadati</taxon>
        <taxon>Pseudomonadota</taxon>
        <taxon>Gammaproteobacteria</taxon>
        <taxon>SAR86 cluster</taxon>
    </lineage>
</organism>
<dbReference type="InterPro" id="IPR037069">
    <property type="entry name" value="AcylCoA_DH/ox_N_sf"/>
</dbReference>
<evidence type="ECO:0000313" key="9">
    <source>
        <dbReference type="Proteomes" id="UP000754644"/>
    </source>
</evidence>